<evidence type="ECO:0000313" key="1">
    <source>
        <dbReference type="EMBL" id="KAI3665190.1"/>
    </source>
</evidence>
<gene>
    <name evidence="1" type="ORF">L6452_43813</name>
</gene>
<dbReference type="Proteomes" id="UP001055879">
    <property type="component" value="Linkage Group LG18"/>
</dbReference>
<reference evidence="2" key="1">
    <citation type="journal article" date="2022" name="Mol. Ecol. Resour.">
        <title>The genomes of chicory, endive, great burdock and yacon provide insights into Asteraceae palaeo-polyploidization history and plant inulin production.</title>
        <authorList>
            <person name="Fan W."/>
            <person name="Wang S."/>
            <person name="Wang H."/>
            <person name="Wang A."/>
            <person name="Jiang F."/>
            <person name="Liu H."/>
            <person name="Zhao H."/>
            <person name="Xu D."/>
            <person name="Zhang Y."/>
        </authorList>
    </citation>
    <scope>NUCLEOTIDE SEQUENCE [LARGE SCALE GENOMIC DNA]</scope>
    <source>
        <strain evidence="2">cv. Niubang</strain>
    </source>
</reference>
<protein>
    <submittedName>
        <fullName evidence="1">Uncharacterized protein</fullName>
    </submittedName>
</protein>
<organism evidence="1 2">
    <name type="scientific">Arctium lappa</name>
    <name type="common">Greater burdock</name>
    <name type="synonym">Lappa major</name>
    <dbReference type="NCBI Taxonomy" id="4217"/>
    <lineage>
        <taxon>Eukaryota</taxon>
        <taxon>Viridiplantae</taxon>
        <taxon>Streptophyta</taxon>
        <taxon>Embryophyta</taxon>
        <taxon>Tracheophyta</taxon>
        <taxon>Spermatophyta</taxon>
        <taxon>Magnoliopsida</taxon>
        <taxon>eudicotyledons</taxon>
        <taxon>Gunneridae</taxon>
        <taxon>Pentapetalae</taxon>
        <taxon>asterids</taxon>
        <taxon>campanulids</taxon>
        <taxon>Asterales</taxon>
        <taxon>Asteraceae</taxon>
        <taxon>Carduoideae</taxon>
        <taxon>Cardueae</taxon>
        <taxon>Arctiinae</taxon>
        <taxon>Arctium</taxon>
    </lineage>
</organism>
<name>A0ACB8XF60_ARCLA</name>
<dbReference type="EMBL" id="CM042064">
    <property type="protein sequence ID" value="KAI3665190.1"/>
    <property type="molecule type" value="Genomic_DNA"/>
</dbReference>
<sequence length="536" mass="60380">MKEMKGSYHPLLLLLFLPFVFGSFSSVADGSTYETFLRCMSNGNSSGQVSSLVFYPNNSSYTSTLQAYIRNRRFNTSTTPKPLIIVTPLHDTHVQSTVVCTRNLGMNLRTRSGGHDFEGLSYVSYANFVLLDMSNLRSIDVDIEVETAMVQVGATIGELYYRIWEKSQVHAFPAGVCPTVGVGGHISGGGYGVLLRKYGLTVDNVIDALIVDVEGRVLDRKSMGEDLFWAIRGGGGASFGVILSYKVQLVRVPKTVTVFRVSKTLEENATDIVNRWQYVADKIDNGLFIRLNLKPDNAKKTIRAGFTALFLGDSNRLVSVMNNEFPELAIQKQDCKEMSWIESELFWSSNINAPVKSLLDRTHYSPKFAKRKSDYLQIPIPRNGIESLWQKMIELSVVELTFNPYGGRMSEIPDWETPFPHRAGNIFKIEYGVNWAEEGPKVEAYYVNQTRLLYDFMTPFVSKSPRGAYLNYRDLDIGTSSVGNNSYTDGKVYGGKYFKGNFDRLVKVKTMVDGSNFFTNEQSIPPLKTRRKNRRK</sequence>
<comment type="caution">
    <text evidence="1">The sequence shown here is derived from an EMBL/GenBank/DDBJ whole genome shotgun (WGS) entry which is preliminary data.</text>
</comment>
<keyword evidence="2" id="KW-1185">Reference proteome</keyword>
<proteinExistence type="predicted"/>
<reference evidence="1 2" key="2">
    <citation type="journal article" date="2022" name="Mol. Ecol. Resour.">
        <title>The genomes of chicory, endive, great burdock and yacon provide insights into Asteraceae paleo-polyploidization history and plant inulin production.</title>
        <authorList>
            <person name="Fan W."/>
            <person name="Wang S."/>
            <person name="Wang H."/>
            <person name="Wang A."/>
            <person name="Jiang F."/>
            <person name="Liu H."/>
            <person name="Zhao H."/>
            <person name="Xu D."/>
            <person name="Zhang Y."/>
        </authorList>
    </citation>
    <scope>NUCLEOTIDE SEQUENCE [LARGE SCALE GENOMIC DNA]</scope>
    <source>
        <strain evidence="2">cv. Niubang</strain>
    </source>
</reference>
<evidence type="ECO:0000313" key="2">
    <source>
        <dbReference type="Proteomes" id="UP001055879"/>
    </source>
</evidence>
<accession>A0ACB8XF60</accession>